<protein>
    <submittedName>
        <fullName evidence="2">Uncharacterized protein</fullName>
    </submittedName>
</protein>
<comment type="caution">
    <text evidence="2">The sequence shown here is derived from an EMBL/GenBank/DDBJ whole genome shotgun (WGS) entry which is preliminary data.</text>
</comment>
<evidence type="ECO:0000313" key="2">
    <source>
        <dbReference type="EMBL" id="KAH0448139.1"/>
    </source>
</evidence>
<accession>A0AAV7FJY7</accession>
<evidence type="ECO:0000313" key="3">
    <source>
        <dbReference type="Proteomes" id="UP000775213"/>
    </source>
</evidence>
<dbReference type="Proteomes" id="UP000775213">
    <property type="component" value="Unassembled WGS sequence"/>
</dbReference>
<sequence length="269" mass="30655">MFVIIKTRFATRYTYVVCIRGYTHICDDFKYFKGRIYANFDPFIIASQASQVFFVMNLDEIHIILDDQFILKLSNMRNQIIHADICDFVLIVQDDLPIVLDDLCRLDHTQEDPCSLPASEGSKRSPGSLPTSGGSEKSPGSLPHQVSGKEFYTGFSTLLWEQKESNLVLVQYPEERLRGVDIGQVDQTTIKFGVFFLIIFCIYFSVDDRMASGDEGHIGFIKNIFGRNKNMTSSPESSCDVENIFLRGKAFFFLLQVFGRLLVDYSPKN</sequence>
<organism evidence="2 3">
    <name type="scientific">Dendrobium chrysotoxum</name>
    <name type="common">Orchid</name>
    <dbReference type="NCBI Taxonomy" id="161865"/>
    <lineage>
        <taxon>Eukaryota</taxon>
        <taxon>Viridiplantae</taxon>
        <taxon>Streptophyta</taxon>
        <taxon>Embryophyta</taxon>
        <taxon>Tracheophyta</taxon>
        <taxon>Spermatophyta</taxon>
        <taxon>Magnoliopsida</taxon>
        <taxon>Liliopsida</taxon>
        <taxon>Asparagales</taxon>
        <taxon>Orchidaceae</taxon>
        <taxon>Epidendroideae</taxon>
        <taxon>Malaxideae</taxon>
        <taxon>Dendrobiinae</taxon>
        <taxon>Dendrobium</taxon>
    </lineage>
</organism>
<dbReference type="EMBL" id="JAGFBR010000019">
    <property type="protein sequence ID" value="KAH0448139.1"/>
    <property type="molecule type" value="Genomic_DNA"/>
</dbReference>
<reference evidence="2 3" key="1">
    <citation type="journal article" date="2021" name="Hortic Res">
        <title>Chromosome-scale assembly of the Dendrobium chrysotoxum genome enhances the understanding of orchid evolution.</title>
        <authorList>
            <person name="Zhang Y."/>
            <person name="Zhang G.Q."/>
            <person name="Zhang D."/>
            <person name="Liu X.D."/>
            <person name="Xu X.Y."/>
            <person name="Sun W.H."/>
            <person name="Yu X."/>
            <person name="Zhu X."/>
            <person name="Wang Z.W."/>
            <person name="Zhao X."/>
            <person name="Zhong W.Y."/>
            <person name="Chen H."/>
            <person name="Yin W.L."/>
            <person name="Huang T."/>
            <person name="Niu S.C."/>
            <person name="Liu Z.J."/>
        </authorList>
    </citation>
    <scope>NUCLEOTIDE SEQUENCE [LARGE SCALE GENOMIC DNA]</scope>
    <source>
        <strain evidence="2">Lindl</strain>
    </source>
</reference>
<keyword evidence="3" id="KW-1185">Reference proteome</keyword>
<dbReference type="AlphaFoldDB" id="A0AAV7FJY7"/>
<feature type="region of interest" description="Disordered" evidence="1">
    <location>
        <begin position="114"/>
        <end position="145"/>
    </location>
</feature>
<proteinExistence type="predicted"/>
<evidence type="ECO:0000256" key="1">
    <source>
        <dbReference type="SAM" id="MobiDB-lite"/>
    </source>
</evidence>
<name>A0AAV7FJY7_DENCH</name>
<gene>
    <name evidence="2" type="ORF">IEQ34_021939</name>
</gene>